<dbReference type="Pfam" id="PF00013">
    <property type="entry name" value="KH_1"/>
    <property type="match status" value="1"/>
</dbReference>
<evidence type="ECO:0000259" key="8">
    <source>
        <dbReference type="PROSITE" id="PS50103"/>
    </source>
</evidence>
<dbReference type="InterPro" id="IPR004087">
    <property type="entry name" value="KH_dom"/>
</dbReference>
<feature type="compositionally biased region" description="Gly residues" evidence="7">
    <location>
        <begin position="258"/>
        <end position="268"/>
    </location>
</feature>
<reference evidence="9" key="1">
    <citation type="submission" date="2016-04" db="EMBL/GenBank/DDBJ databases">
        <title>Structural Organization of Fatty Acid Desaturase Loci in Linseed Lines with Contrasting Linolenic Acid Contents.</title>
        <authorList>
            <person name="Thambugala D."/>
            <person name="Ragupathy R."/>
            <person name="Cloutier S."/>
        </authorList>
    </citation>
    <scope>NUCLEOTIDE SEQUENCE</scope>
</reference>
<dbReference type="Gene3D" id="3.30.1370.10">
    <property type="entry name" value="K Homology domain, type 1"/>
    <property type="match status" value="1"/>
</dbReference>
<evidence type="ECO:0000256" key="5">
    <source>
        <dbReference type="PROSITE-ProRule" id="PRU00117"/>
    </source>
</evidence>
<feature type="domain" description="C3H1-type" evidence="8">
    <location>
        <begin position="278"/>
        <end position="305"/>
    </location>
</feature>
<dbReference type="GO" id="GO:0051252">
    <property type="term" value="P:regulation of RNA metabolic process"/>
    <property type="evidence" value="ECO:0007669"/>
    <property type="project" value="UniProtKB-ARBA"/>
</dbReference>
<dbReference type="EMBL" id="KX034557">
    <property type="protein sequence ID" value="AMY26621.1"/>
    <property type="molecule type" value="Genomic_DNA"/>
</dbReference>
<dbReference type="InterPro" id="IPR045877">
    <property type="entry name" value="ZFP36-like"/>
</dbReference>
<dbReference type="SMART" id="SM00356">
    <property type="entry name" value="ZnF_C3H1"/>
    <property type="match status" value="2"/>
</dbReference>
<evidence type="ECO:0000313" key="9">
    <source>
        <dbReference type="EMBL" id="AMY26621.1"/>
    </source>
</evidence>
<dbReference type="InterPro" id="IPR000571">
    <property type="entry name" value="Znf_CCCH"/>
</dbReference>
<feature type="zinc finger region" description="C3H1-type" evidence="6">
    <location>
        <begin position="278"/>
        <end position="305"/>
    </location>
</feature>
<dbReference type="InterPro" id="IPR036612">
    <property type="entry name" value="KH_dom_type_1_sf"/>
</dbReference>
<dbReference type="PANTHER" id="PTHR12547">
    <property type="entry name" value="CCCH ZINC FINGER/TIS11-RELATED"/>
    <property type="match status" value="1"/>
</dbReference>
<organism evidence="9">
    <name type="scientific">Linum usitatissimum</name>
    <name type="common">Flax</name>
    <name type="synonym">Linum humile</name>
    <dbReference type="NCBI Taxonomy" id="4006"/>
    <lineage>
        <taxon>Eukaryota</taxon>
        <taxon>Viridiplantae</taxon>
        <taxon>Streptophyta</taxon>
        <taxon>Embryophyta</taxon>
        <taxon>Tracheophyta</taxon>
        <taxon>Spermatophyta</taxon>
        <taxon>Magnoliopsida</taxon>
        <taxon>eudicotyledons</taxon>
        <taxon>Gunneridae</taxon>
        <taxon>Pentapetalae</taxon>
        <taxon>rosids</taxon>
        <taxon>fabids</taxon>
        <taxon>Malpighiales</taxon>
        <taxon>Linaceae</taxon>
        <taxon>Linum</taxon>
    </lineage>
</organism>
<dbReference type="InterPro" id="IPR004088">
    <property type="entry name" value="KH_dom_type_1"/>
</dbReference>
<sequence>MDARKRGRHEVGGNNTNGGFKRSRQVKVVFKVRGIVLGIVCEHDSGYASVGSFMISTNGCPFGESCHFLHYVPGGHNAAAQLMNRSSVPPMPRSVPTPPPASYNSPSPSVKNRMCNKYNTAEGCKFGDKCHYAHGEWELGRPVAPHHEDPRMMGGPPMPGGRMGGMRMEPHQQPGPVPGFGDTTTTKISVDASLAGSIIGKGGVNSKQICRQTGAKLSIRDHETDPNLRNIELDGTLEQVGRASAMVRELLANIGPPGSQGGRPSGHTGGDKQHPGSNYKTKICERFMNGSCSFGDRCHFAHGAAEMRKSGPGM</sequence>
<dbReference type="GO" id="GO:0010468">
    <property type="term" value="P:regulation of gene expression"/>
    <property type="evidence" value="ECO:0007669"/>
    <property type="project" value="UniProtKB-ARBA"/>
</dbReference>
<evidence type="ECO:0000256" key="2">
    <source>
        <dbReference type="ARBA" id="ARBA00022737"/>
    </source>
</evidence>
<name>A0A165G0K4_LINUS</name>
<evidence type="ECO:0000256" key="1">
    <source>
        <dbReference type="ARBA" id="ARBA00022723"/>
    </source>
</evidence>
<feature type="zinc finger region" description="C3H1-type" evidence="6">
    <location>
        <begin position="109"/>
        <end position="137"/>
    </location>
</feature>
<dbReference type="PANTHER" id="PTHR12547:SF154">
    <property type="entry name" value="ZINC FINGER CCCH DOMAIN-CONTAINING PROTEIN 52"/>
    <property type="match status" value="1"/>
</dbReference>
<dbReference type="Pfam" id="PF00642">
    <property type="entry name" value="zf-CCCH"/>
    <property type="match status" value="1"/>
</dbReference>
<keyword evidence="5" id="KW-0694">RNA-binding</keyword>
<dbReference type="GO" id="GO:0003729">
    <property type="term" value="F:mRNA binding"/>
    <property type="evidence" value="ECO:0007669"/>
    <property type="project" value="InterPro"/>
</dbReference>
<evidence type="ECO:0000256" key="3">
    <source>
        <dbReference type="ARBA" id="ARBA00022771"/>
    </source>
</evidence>
<feature type="domain" description="C3H1-type" evidence="8">
    <location>
        <begin position="109"/>
        <end position="137"/>
    </location>
</feature>
<dbReference type="CDD" id="cd22464">
    <property type="entry name" value="KH-I_AtC3H36_like"/>
    <property type="match status" value="1"/>
</dbReference>
<keyword evidence="4 6" id="KW-0862">Zinc</keyword>
<feature type="region of interest" description="Disordered" evidence="7">
    <location>
        <begin position="88"/>
        <end position="109"/>
    </location>
</feature>
<proteinExistence type="predicted"/>
<dbReference type="InterPro" id="IPR036855">
    <property type="entry name" value="Znf_CCCH_sf"/>
</dbReference>
<dbReference type="Gene3D" id="4.10.1000.10">
    <property type="entry name" value="Zinc finger, CCCH-type"/>
    <property type="match status" value="2"/>
</dbReference>
<keyword evidence="1 6" id="KW-0479">Metal-binding</keyword>
<dbReference type="PROSITE" id="PS50084">
    <property type="entry name" value="KH_TYPE_1"/>
    <property type="match status" value="1"/>
</dbReference>
<feature type="region of interest" description="Disordered" evidence="7">
    <location>
        <begin position="1"/>
        <end position="20"/>
    </location>
</feature>
<dbReference type="PROSITE" id="PS50103">
    <property type="entry name" value="ZF_C3H1"/>
    <property type="match status" value="2"/>
</dbReference>
<keyword evidence="2" id="KW-0677">Repeat</keyword>
<dbReference type="Pfam" id="PF14608">
    <property type="entry name" value="zf-CCCH_2"/>
    <property type="match status" value="2"/>
</dbReference>
<dbReference type="AlphaFoldDB" id="A0A165G0K4"/>
<dbReference type="SUPFAM" id="SSF54791">
    <property type="entry name" value="Eukaryotic type KH-domain (KH-domain type I)"/>
    <property type="match status" value="1"/>
</dbReference>
<keyword evidence="3 6" id="KW-0863">Zinc-finger</keyword>
<feature type="compositionally biased region" description="Pro residues" evidence="7">
    <location>
        <begin position="89"/>
        <end position="101"/>
    </location>
</feature>
<evidence type="ECO:0000256" key="4">
    <source>
        <dbReference type="ARBA" id="ARBA00022833"/>
    </source>
</evidence>
<dbReference type="SUPFAM" id="SSF90229">
    <property type="entry name" value="CCCH zinc finger"/>
    <property type="match status" value="2"/>
</dbReference>
<dbReference type="SMART" id="SM00322">
    <property type="entry name" value="KH"/>
    <property type="match status" value="1"/>
</dbReference>
<feature type="region of interest" description="Disordered" evidence="7">
    <location>
        <begin position="253"/>
        <end position="277"/>
    </location>
</feature>
<accession>A0A165G0K4</accession>
<dbReference type="FunFam" id="4.10.1000.10:FF:000003">
    <property type="entry name" value="Zinc finger CCCH domain-containing protein"/>
    <property type="match status" value="2"/>
</dbReference>
<evidence type="ECO:0000256" key="6">
    <source>
        <dbReference type="PROSITE-ProRule" id="PRU00723"/>
    </source>
</evidence>
<evidence type="ECO:0000256" key="7">
    <source>
        <dbReference type="SAM" id="MobiDB-lite"/>
    </source>
</evidence>
<dbReference type="GO" id="GO:0008270">
    <property type="term" value="F:zinc ion binding"/>
    <property type="evidence" value="ECO:0007669"/>
    <property type="project" value="UniProtKB-KW"/>
</dbReference>
<protein>
    <submittedName>
        <fullName evidence="9">Kh domain containing RNA binding protein-nucleic acid binding, RNA binding, zinc ion binding</fullName>
    </submittedName>
</protein>